<gene>
    <name evidence="1" type="ORF">SBA5_1190011</name>
</gene>
<dbReference type="Proteomes" id="UP000239735">
    <property type="component" value="Unassembled WGS sequence"/>
</dbReference>
<dbReference type="EMBL" id="OKRB01000023">
    <property type="protein sequence ID" value="SPE17918.1"/>
    <property type="molecule type" value="Genomic_DNA"/>
</dbReference>
<dbReference type="AlphaFoldDB" id="A0A2N9L3P8"/>
<accession>A0A2N9L3P8</accession>
<evidence type="ECO:0000313" key="1">
    <source>
        <dbReference type="EMBL" id="SPE17918.1"/>
    </source>
</evidence>
<name>A0A2N9L3P8_9BACT</name>
<dbReference type="PROSITE" id="PS51257">
    <property type="entry name" value="PROKAR_LIPOPROTEIN"/>
    <property type="match status" value="1"/>
</dbReference>
<evidence type="ECO:0000313" key="2">
    <source>
        <dbReference type="Proteomes" id="UP000239735"/>
    </source>
</evidence>
<sequence length="173" mass="18538">MKNGIILAIVGLVSLAGCGKQQSYEIPVQPKWQGPPYRLAFDTAAAKPNPSGITIPSIKYTANPDALERRASLVVRFDTSGAKTDRPLMDQMIMAPIDISGAEGALPADYIDAANKGLSKLLTAYGMKGKIKISVLLARSSISSQASDDEVNTKRLSDWLPIQLDFKSAHSAH</sequence>
<dbReference type="OrthoDB" id="120634at2"/>
<reference evidence="2" key="1">
    <citation type="submission" date="2018-02" db="EMBL/GenBank/DDBJ databases">
        <authorList>
            <person name="Hausmann B."/>
        </authorList>
    </citation>
    <scope>NUCLEOTIDE SEQUENCE [LARGE SCALE GENOMIC DNA]</scope>
    <source>
        <strain evidence="2">Peat soil MAG SbA5</strain>
    </source>
</reference>
<proteinExistence type="predicted"/>
<protein>
    <recommendedName>
        <fullName evidence="3">Lipoprotein</fullName>
    </recommendedName>
</protein>
<organism evidence="1 2">
    <name type="scientific">Candidatus Sulfuritelmatomonas gaucii</name>
    <dbReference type="NCBI Taxonomy" id="2043161"/>
    <lineage>
        <taxon>Bacteria</taxon>
        <taxon>Pseudomonadati</taxon>
        <taxon>Acidobacteriota</taxon>
        <taxon>Terriglobia</taxon>
        <taxon>Terriglobales</taxon>
        <taxon>Acidobacteriaceae</taxon>
        <taxon>Candidatus Sulfuritelmatomonas</taxon>
    </lineage>
</organism>
<evidence type="ECO:0008006" key="3">
    <source>
        <dbReference type="Google" id="ProtNLM"/>
    </source>
</evidence>